<organism evidence="1 2">
    <name type="scientific">Caulobacter ginsengisoli</name>
    <dbReference type="NCBI Taxonomy" id="400775"/>
    <lineage>
        <taxon>Bacteria</taxon>
        <taxon>Pseudomonadati</taxon>
        <taxon>Pseudomonadota</taxon>
        <taxon>Alphaproteobacteria</taxon>
        <taxon>Caulobacterales</taxon>
        <taxon>Caulobacteraceae</taxon>
        <taxon>Caulobacter</taxon>
    </lineage>
</organism>
<proteinExistence type="predicted"/>
<comment type="caution">
    <text evidence="1">The sequence shown here is derived from an EMBL/GenBank/DDBJ whole genome shotgun (WGS) entry which is preliminary data.</text>
</comment>
<name>A0ABU0INT6_9CAUL</name>
<gene>
    <name evidence="1" type="ORF">QO010_001427</name>
</gene>
<reference evidence="1 2" key="1">
    <citation type="submission" date="2023-07" db="EMBL/GenBank/DDBJ databases">
        <title>Genomic Encyclopedia of Type Strains, Phase IV (KMG-IV): sequencing the most valuable type-strain genomes for metagenomic binning, comparative biology and taxonomic classification.</title>
        <authorList>
            <person name="Goeker M."/>
        </authorList>
    </citation>
    <scope>NUCLEOTIDE SEQUENCE [LARGE SCALE GENOMIC DNA]</scope>
    <source>
        <strain evidence="1 2">DSM 18695</strain>
    </source>
</reference>
<sequence>MSRLLALLVACVLLGASGPRPGPPTLRGLEGNLQVATAAGAAVPLLDDDGFWSQPELKGNGDLVALVLADYIFIAHEGDAQAVAELRAYLADPDPDSPPVRDRLLVRRNGKWKVLAP</sequence>
<keyword evidence="2" id="KW-1185">Reference proteome</keyword>
<evidence type="ECO:0000313" key="2">
    <source>
        <dbReference type="Proteomes" id="UP001228905"/>
    </source>
</evidence>
<protein>
    <recommendedName>
        <fullName evidence="3">DUF4440 domain-containing protein</fullName>
    </recommendedName>
</protein>
<dbReference type="RefSeq" id="WP_307347761.1">
    <property type="nucleotide sequence ID" value="NZ_JAUSVS010000002.1"/>
</dbReference>
<dbReference type="Proteomes" id="UP001228905">
    <property type="component" value="Unassembled WGS sequence"/>
</dbReference>
<dbReference type="EMBL" id="JAUSVS010000002">
    <property type="protein sequence ID" value="MDQ0463656.1"/>
    <property type="molecule type" value="Genomic_DNA"/>
</dbReference>
<accession>A0ABU0INT6</accession>
<evidence type="ECO:0000313" key="1">
    <source>
        <dbReference type="EMBL" id="MDQ0463656.1"/>
    </source>
</evidence>
<evidence type="ECO:0008006" key="3">
    <source>
        <dbReference type="Google" id="ProtNLM"/>
    </source>
</evidence>